<dbReference type="PANTHER" id="PTHR33337">
    <property type="entry name" value="GFA DOMAIN-CONTAINING PROTEIN"/>
    <property type="match status" value="1"/>
</dbReference>
<evidence type="ECO:0000256" key="3">
    <source>
        <dbReference type="ARBA" id="ARBA00022833"/>
    </source>
</evidence>
<evidence type="ECO:0000256" key="1">
    <source>
        <dbReference type="ARBA" id="ARBA00005495"/>
    </source>
</evidence>
<sequence length="139" mass="14936">MESTRKHMARCACGAVRFGFDVDPVLVVLCHCLDCKKASGGEALCLLGVPEGDFTLSSGQPKAFRYTSASGNGPDRNFCAGCGSRLFTSNLPSFPGLLFVTLGSLDRPEGIRPAMEIFTSRRLDWATPLDVPQFDTMPG</sequence>
<reference evidence="6" key="1">
    <citation type="submission" date="2020-04" db="EMBL/GenBank/DDBJ databases">
        <title>Global-level population genomics supports evidence of horizontal gene transfer on evolution of Rhizobia in Lentils.</title>
        <authorList>
            <person name="Gai Y."/>
            <person name="Cook D."/>
            <person name="Riely B."/>
        </authorList>
    </citation>
    <scope>NUCLEOTIDE SEQUENCE</scope>
    <source>
        <strain evidence="6">Derici101B</strain>
    </source>
</reference>
<keyword evidence="3" id="KW-0862">Zinc</keyword>
<dbReference type="PANTHER" id="PTHR33337:SF40">
    <property type="entry name" value="CENP-V_GFA DOMAIN-CONTAINING PROTEIN-RELATED"/>
    <property type="match status" value="1"/>
</dbReference>
<accession>A0AAJ1EFZ5</accession>
<dbReference type="GO" id="GO:0016846">
    <property type="term" value="F:carbon-sulfur lyase activity"/>
    <property type="evidence" value="ECO:0007669"/>
    <property type="project" value="InterPro"/>
</dbReference>
<dbReference type="EMBL" id="JAAXEP010000012">
    <property type="protein sequence ID" value="MBY5630895.1"/>
    <property type="molecule type" value="Genomic_DNA"/>
</dbReference>
<gene>
    <name evidence="6" type="ORF">HFO42_22740</name>
</gene>
<dbReference type="RefSeq" id="WP_221960471.1">
    <property type="nucleotide sequence ID" value="NZ_JAAXEB010000005.1"/>
</dbReference>
<dbReference type="InterPro" id="IPR011057">
    <property type="entry name" value="Mss4-like_sf"/>
</dbReference>
<dbReference type="PROSITE" id="PS51891">
    <property type="entry name" value="CENP_V_GFA"/>
    <property type="match status" value="1"/>
</dbReference>
<proteinExistence type="inferred from homology"/>
<protein>
    <submittedName>
        <fullName evidence="6">GFA family protein</fullName>
    </submittedName>
</protein>
<evidence type="ECO:0000256" key="4">
    <source>
        <dbReference type="ARBA" id="ARBA00023239"/>
    </source>
</evidence>
<feature type="domain" description="CENP-V/GFA" evidence="5">
    <location>
        <begin position="7"/>
        <end position="135"/>
    </location>
</feature>
<dbReference type="Gene3D" id="3.90.1590.10">
    <property type="entry name" value="glutathione-dependent formaldehyde- activating enzyme (gfa)"/>
    <property type="match status" value="1"/>
</dbReference>
<evidence type="ECO:0000313" key="6">
    <source>
        <dbReference type="EMBL" id="MBY5630895.1"/>
    </source>
</evidence>
<dbReference type="AlphaFoldDB" id="A0AAJ1EFZ5"/>
<organism evidence="6 7">
    <name type="scientific">Rhizobium leguminosarum</name>
    <dbReference type="NCBI Taxonomy" id="384"/>
    <lineage>
        <taxon>Bacteria</taxon>
        <taxon>Pseudomonadati</taxon>
        <taxon>Pseudomonadota</taxon>
        <taxon>Alphaproteobacteria</taxon>
        <taxon>Hyphomicrobiales</taxon>
        <taxon>Rhizobiaceae</taxon>
        <taxon>Rhizobium/Agrobacterium group</taxon>
        <taxon>Rhizobium</taxon>
    </lineage>
</organism>
<comment type="caution">
    <text evidence="6">The sequence shown here is derived from an EMBL/GenBank/DDBJ whole genome shotgun (WGS) entry which is preliminary data.</text>
</comment>
<evidence type="ECO:0000256" key="2">
    <source>
        <dbReference type="ARBA" id="ARBA00022723"/>
    </source>
</evidence>
<dbReference type="SUPFAM" id="SSF51316">
    <property type="entry name" value="Mss4-like"/>
    <property type="match status" value="1"/>
</dbReference>
<dbReference type="Proteomes" id="UP000825699">
    <property type="component" value="Unassembled WGS sequence"/>
</dbReference>
<comment type="similarity">
    <text evidence="1">Belongs to the Gfa family.</text>
</comment>
<dbReference type="Pfam" id="PF04828">
    <property type="entry name" value="GFA"/>
    <property type="match status" value="1"/>
</dbReference>
<dbReference type="GO" id="GO:0046872">
    <property type="term" value="F:metal ion binding"/>
    <property type="evidence" value="ECO:0007669"/>
    <property type="project" value="UniProtKB-KW"/>
</dbReference>
<keyword evidence="4" id="KW-0456">Lyase</keyword>
<evidence type="ECO:0000313" key="7">
    <source>
        <dbReference type="Proteomes" id="UP000825699"/>
    </source>
</evidence>
<dbReference type="InterPro" id="IPR006913">
    <property type="entry name" value="CENP-V/GFA"/>
</dbReference>
<name>A0AAJ1EFZ5_RHILE</name>
<keyword evidence="2" id="KW-0479">Metal-binding</keyword>
<evidence type="ECO:0000259" key="5">
    <source>
        <dbReference type="PROSITE" id="PS51891"/>
    </source>
</evidence>